<dbReference type="RefSeq" id="XP_043043559.1">
    <property type="nucleotide sequence ID" value="XM_043185589.1"/>
</dbReference>
<dbReference type="OrthoDB" id="2963168at2759"/>
<dbReference type="SUPFAM" id="SSF53067">
    <property type="entry name" value="Actin-like ATPase domain"/>
    <property type="match status" value="2"/>
</dbReference>
<dbReference type="Gene3D" id="3.30.420.40">
    <property type="match status" value="1"/>
</dbReference>
<dbReference type="GeneID" id="66107886"/>
<proteinExistence type="predicted"/>
<gene>
    <name evidence="1" type="ORF">BT62DRAFT_928843</name>
</gene>
<dbReference type="AlphaFoldDB" id="A0A9P7W154"/>
<evidence type="ECO:0000313" key="2">
    <source>
        <dbReference type="Proteomes" id="UP000812287"/>
    </source>
</evidence>
<accession>A0A9P7W154</accession>
<protein>
    <submittedName>
        <fullName evidence="1">Uncharacterized protein</fullName>
    </submittedName>
</protein>
<evidence type="ECO:0000313" key="1">
    <source>
        <dbReference type="EMBL" id="KAG7450059.1"/>
    </source>
</evidence>
<dbReference type="CDD" id="cd10170">
    <property type="entry name" value="ASKHA_NBD_HSP70"/>
    <property type="match status" value="1"/>
</dbReference>
<organism evidence="1 2">
    <name type="scientific">Guyanagaster necrorhizus</name>
    <dbReference type="NCBI Taxonomy" id="856835"/>
    <lineage>
        <taxon>Eukaryota</taxon>
        <taxon>Fungi</taxon>
        <taxon>Dikarya</taxon>
        <taxon>Basidiomycota</taxon>
        <taxon>Agaricomycotina</taxon>
        <taxon>Agaricomycetes</taxon>
        <taxon>Agaricomycetidae</taxon>
        <taxon>Agaricales</taxon>
        <taxon>Marasmiineae</taxon>
        <taxon>Physalacriaceae</taxon>
        <taxon>Guyanagaster</taxon>
    </lineage>
</organism>
<keyword evidence="2" id="KW-1185">Reference proteome</keyword>
<name>A0A9P7W154_9AGAR</name>
<dbReference type="Proteomes" id="UP000812287">
    <property type="component" value="Unassembled WGS sequence"/>
</dbReference>
<dbReference type="PANTHER" id="PTHR14187:SF5">
    <property type="entry name" value="HEAT SHOCK 70 KDA PROTEIN 12A"/>
    <property type="match status" value="1"/>
</dbReference>
<dbReference type="EMBL" id="MU250527">
    <property type="protein sequence ID" value="KAG7450059.1"/>
    <property type="molecule type" value="Genomic_DNA"/>
</dbReference>
<dbReference type="PANTHER" id="PTHR14187">
    <property type="entry name" value="ALPHA KINASE/ELONGATION FACTOR 2 KINASE"/>
    <property type="match status" value="1"/>
</dbReference>
<comment type="caution">
    <text evidence="1">The sequence shown here is derived from an EMBL/GenBank/DDBJ whole genome shotgun (WGS) entry which is preliminary data.</text>
</comment>
<sequence length="590" mass="65730">MATTFPQRKPYSGVHRKLVISFDLGTTFSGISYSILEPGVVPEINGVTRYPSQDAGSDAKIPTIMYYDALGKLKAVGAETQHPVIEEAAQTEGWKKYSGFKLHLGPQTASAYLQPLSPHKEIITLFSDFYAYLYACAKSFVQETHHISLSEWSSMEGGIHFILAHPNGWEGQHQSKMRDAMISARLISDDEQDHSRVSFVTEGEASLHFCLNRGLSRYISNEDGVVIVDAGGGTIDISTYSRAGVSEGNRCFEEIAIPQCQLSGSMFVTGRAQIYLRDKLKETVYAEMANSIADCFDKTAKLRFKNAEEPAYIQFGTIRDNYPALGVRGGTLALPGSTVAGFFGPSISDIIQAVNHQRSTSPKDISAVFLVGGFAASNFLYDKLRAHLQSVGINLSRPDSHVNKAVADGAVSFYIDHAVNSRMSRYTYGSKEFTSYERSMLEHRRRSDKAYVAANGELSLGDQFDVILPKGILVSETTEFRHTYHLYSETLQDLMSISDDVVCYRGSKKDPRWMDTDEAMYKVLCTITANTHQAIKTLKPQRGQDGRTFYKLDYDVVLLFGLTELRAYVSWMHKGKEKRGPARIVYTQHL</sequence>
<dbReference type="InterPro" id="IPR043129">
    <property type="entry name" value="ATPase_NBD"/>
</dbReference>
<reference evidence="1" key="1">
    <citation type="submission" date="2020-11" db="EMBL/GenBank/DDBJ databases">
        <title>Adaptations for nitrogen fixation in a non-lichenized fungal sporocarp promotes dispersal by wood-feeding termites.</title>
        <authorList>
            <consortium name="DOE Joint Genome Institute"/>
            <person name="Koch R.A."/>
            <person name="Yoon G."/>
            <person name="Arayal U."/>
            <person name="Lail K."/>
            <person name="Amirebrahimi M."/>
            <person name="Labutti K."/>
            <person name="Lipzen A."/>
            <person name="Riley R."/>
            <person name="Barry K."/>
            <person name="Henrissat B."/>
            <person name="Grigoriev I.V."/>
            <person name="Herr J.R."/>
            <person name="Aime M.C."/>
        </authorList>
    </citation>
    <scope>NUCLEOTIDE SEQUENCE</scope>
    <source>
        <strain evidence="1">MCA 3950</strain>
    </source>
</reference>